<organism evidence="1 2">
    <name type="scientific">Aquimarina aggregata</name>
    <dbReference type="NCBI Taxonomy" id="1642818"/>
    <lineage>
        <taxon>Bacteria</taxon>
        <taxon>Pseudomonadati</taxon>
        <taxon>Bacteroidota</taxon>
        <taxon>Flavobacteriia</taxon>
        <taxon>Flavobacteriales</taxon>
        <taxon>Flavobacteriaceae</taxon>
        <taxon>Aquimarina</taxon>
    </lineage>
</organism>
<keyword evidence="2" id="KW-1185">Reference proteome</keyword>
<dbReference type="STRING" id="1642818.AWE51_07345"/>
<protein>
    <submittedName>
        <fullName evidence="1">Uncharacterized protein</fullName>
    </submittedName>
</protein>
<dbReference type="Proteomes" id="UP000076715">
    <property type="component" value="Unassembled WGS sequence"/>
</dbReference>
<accession>A0A163AS23</accession>
<dbReference type="OrthoDB" id="710855at2"/>
<evidence type="ECO:0000313" key="2">
    <source>
        <dbReference type="Proteomes" id="UP000076715"/>
    </source>
</evidence>
<dbReference type="RefSeq" id="WP_066314499.1">
    <property type="nucleotide sequence ID" value="NZ_CANLSS010000008.1"/>
</dbReference>
<name>A0A163AS23_9FLAO</name>
<sequence length="149" mass="16738">MKNIFTFVLLFTALSFYGQDKKVSFLNLVGNNIQVPRGCEATSEYELQACDGTSIRWDYYSADMLKDVFYATITAFTEGKSDDAATEVTFTSFGSQLKGYKFKMGTTFQYFLQGTIKDQPLMMNLGTPKDINTSDDLEGFLGLFFDEAS</sequence>
<dbReference type="AlphaFoldDB" id="A0A163AS23"/>
<reference evidence="1 2" key="1">
    <citation type="submission" date="2016-01" db="EMBL/GenBank/DDBJ databases">
        <title>The draft genome sequence of Aquimarina sp. RZW4-3-2.</title>
        <authorList>
            <person name="Wang Y."/>
        </authorList>
    </citation>
    <scope>NUCLEOTIDE SEQUENCE [LARGE SCALE GENOMIC DNA]</scope>
    <source>
        <strain evidence="1 2">RZW4-3-2</strain>
    </source>
</reference>
<evidence type="ECO:0000313" key="1">
    <source>
        <dbReference type="EMBL" id="KZS40758.1"/>
    </source>
</evidence>
<dbReference type="EMBL" id="LQRT01000013">
    <property type="protein sequence ID" value="KZS40758.1"/>
    <property type="molecule type" value="Genomic_DNA"/>
</dbReference>
<gene>
    <name evidence="1" type="ORF">AWE51_07345</name>
</gene>
<proteinExistence type="predicted"/>
<comment type="caution">
    <text evidence="1">The sequence shown here is derived from an EMBL/GenBank/DDBJ whole genome shotgun (WGS) entry which is preliminary data.</text>
</comment>